<evidence type="ECO:0000313" key="2">
    <source>
        <dbReference type="EMBL" id="KAJ7046180.1"/>
    </source>
</evidence>
<dbReference type="EMBL" id="JARJCM010000003">
    <property type="protein sequence ID" value="KAJ7046180.1"/>
    <property type="molecule type" value="Genomic_DNA"/>
</dbReference>
<name>A0AAD6TJM7_9AGAR</name>
<organism evidence="2 3">
    <name type="scientific">Mycena alexandri</name>
    <dbReference type="NCBI Taxonomy" id="1745969"/>
    <lineage>
        <taxon>Eukaryota</taxon>
        <taxon>Fungi</taxon>
        <taxon>Dikarya</taxon>
        <taxon>Basidiomycota</taxon>
        <taxon>Agaricomycotina</taxon>
        <taxon>Agaricomycetes</taxon>
        <taxon>Agaricomycetidae</taxon>
        <taxon>Agaricales</taxon>
        <taxon>Marasmiineae</taxon>
        <taxon>Mycenaceae</taxon>
        <taxon>Mycena</taxon>
    </lineage>
</organism>
<sequence length="204" mass="23759">MYLTRAMPPGEFEPPPSGHVSLRVFGEGAPGHDGFLFLGAFLNVRAGKRKPRRKIKKKYVLRTSYAIGRNRTSRPLKMRRLDERDEGAPRHDSFLPLPHSSPRHMRKCNQVHTLCPGHMRKWNEVHPLFVPWFDSVAEKEMHSRRRYRALSTEHQNKKVALQQEVYAVWRNRTSSLILKLIDNVLREGAPRHDGFLALWNVPTK</sequence>
<reference evidence="2" key="1">
    <citation type="submission" date="2023-03" db="EMBL/GenBank/DDBJ databases">
        <title>Massive genome expansion in bonnet fungi (Mycena s.s.) driven by repeated elements and novel gene families across ecological guilds.</title>
        <authorList>
            <consortium name="Lawrence Berkeley National Laboratory"/>
            <person name="Harder C.B."/>
            <person name="Miyauchi S."/>
            <person name="Viragh M."/>
            <person name="Kuo A."/>
            <person name="Thoen E."/>
            <person name="Andreopoulos B."/>
            <person name="Lu D."/>
            <person name="Skrede I."/>
            <person name="Drula E."/>
            <person name="Henrissat B."/>
            <person name="Morin E."/>
            <person name="Kohler A."/>
            <person name="Barry K."/>
            <person name="LaButti K."/>
            <person name="Morin E."/>
            <person name="Salamov A."/>
            <person name="Lipzen A."/>
            <person name="Mereny Z."/>
            <person name="Hegedus B."/>
            <person name="Baldrian P."/>
            <person name="Stursova M."/>
            <person name="Weitz H."/>
            <person name="Taylor A."/>
            <person name="Grigoriev I.V."/>
            <person name="Nagy L.G."/>
            <person name="Martin F."/>
            <person name="Kauserud H."/>
        </authorList>
    </citation>
    <scope>NUCLEOTIDE SEQUENCE</scope>
    <source>
        <strain evidence="2">CBHHK200</strain>
    </source>
</reference>
<keyword evidence="3" id="KW-1185">Reference proteome</keyword>
<feature type="region of interest" description="Disordered" evidence="1">
    <location>
        <begin position="72"/>
        <end position="101"/>
    </location>
</feature>
<dbReference type="AlphaFoldDB" id="A0AAD6TJM7"/>
<accession>A0AAD6TJM7</accession>
<evidence type="ECO:0000256" key="1">
    <source>
        <dbReference type="SAM" id="MobiDB-lite"/>
    </source>
</evidence>
<protein>
    <submittedName>
        <fullName evidence="2">Uncharacterized protein</fullName>
    </submittedName>
</protein>
<feature type="compositionally biased region" description="Basic and acidic residues" evidence="1">
    <location>
        <begin position="79"/>
        <end position="93"/>
    </location>
</feature>
<gene>
    <name evidence="2" type="ORF">C8F04DRAFT_1173140</name>
</gene>
<comment type="caution">
    <text evidence="2">The sequence shown here is derived from an EMBL/GenBank/DDBJ whole genome shotgun (WGS) entry which is preliminary data.</text>
</comment>
<evidence type="ECO:0000313" key="3">
    <source>
        <dbReference type="Proteomes" id="UP001218188"/>
    </source>
</evidence>
<dbReference type="Proteomes" id="UP001218188">
    <property type="component" value="Unassembled WGS sequence"/>
</dbReference>
<proteinExistence type="predicted"/>